<evidence type="ECO:0000313" key="3">
    <source>
        <dbReference type="Proteomes" id="UP000516444"/>
    </source>
</evidence>
<evidence type="ECO:0008006" key="4">
    <source>
        <dbReference type="Google" id="ProtNLM"/>
    </source>
</evidence>
<reference evidence="2 3" key="1">
    <citation type="journal article" date="2014" name="Int. J. Syst. Evol. Microbiol.">
        <title>Complete genome sequence of Corynebacterium casei LMG S-19264T (=DSM 44701T), isolated from a smear-ripened cheese.</title>
        <authorList>
            <consortium name="US DOE Joint Genome Institute (JGI-PGF)"/>
            <person name="Walter F."/>
            <person name="Albersmeier A."/>
            <person name="Kalinowski J."/>
            <person name="Ruckert C."/>
        </authorList>
    </citation>
    <scope>NUCLEOTIDE SEQUENCE [LARGE SCALE GENOMIC DNA]</scope>
    <source>
        <strain evidence="2 3">JCM 4677</strain>
    </source>
</reference>
<organism evidence="2 3">
    <name type="scientific">Streptomyces aurantiacus</name>
    <dbReference type="NCBI Taxonomy" id="47760"/>
    <lineage>
        <taxon>Bacteria</taxon>
        <taxon>Bacillati</taxon>
        <taxon>Actinomycetota</taxon>
        <taxon>Actinomycetes</taxon>
        <taxon>Kitasatosporales</taxon>
        <taxon>Streptomycetaceae</taxon>
        <taxon>Streptomyces</taxon>
        <taxon>Streptomyces aurantiacus group</taxon>
    </lineage>
</organism>
<dbReference type="SUPFAM" id="SSF55961">
    <property type="entry name" value="Bet v1-like"/>
    <property type="match status" value="1"/>
</dbReference>
<name>A0A7G1P4N1_9ACTN</name>
<protein>
    <recommendedName>
        <fullName evidence="4">Polyketide cyclase /reductase</fullName>
    </recommendedName>
</protein>
<dbReference type="Pfam" id="PF10604">
    <property type="entry name" value="Polyketide_cyc2"/>
    <property type="match status" value="1"/>
</dbReference>
<dbReference type="EMBL" id="AP023440">
    <property type="protein sequence ID" value="BCL28767.1"/>
    <property type="molecule type" value="Genomic_DNA"/>
</dbReference>
<keyword evidence="3" id="KW-1185">Reference proteome</keyword>
<accession>A0A7G1P4N1</accession>
<evidence type="ECO:0000313" key="2">
    <source>
        <dbReference type="EMBL" id="BCL28767.1"/>
    </source>
</evidence>
<dbReference type="Gene3D" id="3.30.530.20">
    <property type="match status" value="1"/>
</dbReference>
<dbReference type="InterPro" id="IPR019587">
    <property type="entry name" value="Polyketide_cyclase/dehydratase"/>
</dbReference>
<sequence>MPADTMHITPAAPDHRTTEKENDAMKSPHRLMQGVAVAAVAVATTLSVPSVASAHQARPGAGAHQECKGVTVDQSAPVISRASVLIKAPVRTVWKLHTDIDAWDTWIPEITPAQKKTPGPLRPGSVFEWSPQNMKVTSTVTTVRQGRCTAWAAPVNGIDGVHLFTFKQVRGGVLATTEESWAGAPAEADIPGNQAALDTGLKDWVNRLKTTAETKTGCAGHQDK</sequence>
<evidence type="ECO:0000256" key="1">
    <source>
        <dbReference type="SAM" id="MobiDB-lite"/>
    </source>
</evidence>
<dbReference type="AlphaFoldDB" id="A0A7G1P4N1"/>
<dbReference type="InterPro" id="IPR023393">
    <property type="entry name" value="START-like_dom_sf"/>
</dbReference>
<feature type="compositionally biased region" description="Basic and acidic residues" evidence="1">
    <location>
        <begin position="13"/>
        <end position="25"/>
    </location>
</feature>
<proteinExistence type="predicted"/>
<dbReference type="Proteomes" id="UP000516444">
    <property type="component" value="Chromosome"/>
</dbReference>
<dbReference type="KEGG" id="sgm:GCM10017557_36260"/>
<gene>
    <name evidence="2" type="ORF">GCM10017557_36260</name>
</gene>
<feature type="region of interest" description="Disordered" evidence="1">
    <location>
        <begin position="1"/>
        <end position="25"/>
    </location>
</feature>